<sequence length="110" mass="11713">MNDNNIQKKQKPVSASDSFFGMALAQAFMGVAFGPCADAMWEAGEIADAVYEDRKVKKTANGGQYQLGVKNCLAEAFTRTTAPAAPSVAMNAERPLWTPVLKPFAPAMAA</sequence>
<dbReference type="AlphaFoldDB" id="A0A2W5A6B8"/>
<organism evidence="1 2">
    <name type="scientific">Micavibrio aeruginosavorus</name>
    <dbReference type="NCBI Taxonomy" id="349221"/>
    <lineage>
        <taxon>Bacteria</taxon>
        <taxon>Pseudomonadati</taxon>
        <taxon>Bdellovibrionota</taxon>
        <taxon>Bdellovibrionia</taxon>
        <taxon>Bdellovibrionales</taxon>
        <taxon>Pseudobdellovibrionaceae</taxon>
        <taxon>Micavibrio</taxon>
    </lineage>
</organism>
<name>A0A2W5A6B8_9BACT</name>
<dbReference type="Proteomes" id="UP000249557">
    <property type="component" value="Unassembled WGS sequence"/>
</dbReference>
<gene>
    <name evidence="1" type="ORF">DI626_02805</name>
</gene>
<evidence type="ECO:0000313" key="2">
    <source>
        <dbReference type="Proteomes" id="UP000249557"/>
    </source>
</evidence>
<accession>A0A2W5A6B8</accession>
<proteinExistence type="predicted"/>
<comment type="caution">
    <text evidence="1">The sequence shown here is derived from an EMBL/GenBank/DDBJ whole genome shotgun (WGS) entry which is preliminary data.</text>
</comment>
<reference evidence="1 2" key="1">
    <citation type="submission" date="2017-08" db="EMBL/GenBank/DDBJ databases">
        <title>Infants hospitalized years apart are colonized by the same room-sourced microbial strains.</title>
        <authorList>
            <person name="Brooks B."/>
            <person name="Olm M.R."/>
            <person name="Firek B.A."/>
            <person name="Baker R."/>
            <person name="Thomas B.C."/>
            <person name="Morowitz M.J."/>
            <person name="Banfield J.F."/>
        </authorList>
    </citation>
    <scope>NUCLEOTIDE SEQUENCE [LARGE SCALE GENOMIC DNA]</scope>
    <source>
        <strain evidence="1">S2_018_000_R2_104</strain>
    </source>
</reference>
<dbReference type="EMBL" id="QFNK01000033">
    <property type="protein sequence ID" value="PZO87989.1"/>
    <property type="molecule type" value="Genomic_DNA"/>
</dbReference>
<protein>
    <submittedName>
        <fullName evidence="1">Uncharacterized protein</fullName>
    </submittedName>
</protein>
<evidence type="ECO:0000313" key="1">
    <source>
        <dbReference type="EMBL" id="PZO87989.1"/>
    </source>
</evidence>